<gene>
    <name evidence="1" type="primary">Hypp2215</name>
    <name evidence="1" type="ORF">BLAG_LOCUS16622</name>
</gene>
<organism evidence="1 2">
    <name type="scientific">Branchiostoma lanceolatum</name>
    <name type="common">Common lancelet</name>
    <name type="synonym">Amphioxus lanceolatum</name>
    <dbReference type="NCBI Taxonomy" id="7740"/>
    <lineage>
        <taxon>Eukaryota</taxon>
        <taxon>Metazoa</taxon>
        <taxon>Chordata</taxon>
        <taxon>Cephalochordata</taxon>
        <taxon>Leptocardii</taxon>
        <taxon>Amphioxiformes</taxon>
        <taxon>Branchiostomatidae</taxon>
        <taxon>Branchiostoma</taxon>
    </lineage>
</organism>
<dbReference type="AlphaFoldDB" id="A0A8J9ZSB4"/>
<evidence type="ECO:0000313" key="2">
    <source>
        <dbReference type="Proteomes" id="UP000838412"/>
    </source>
</evidence>
<sequence>MAFAGEFITVDTAMRDQYNRRVEETRKVKSGSEDWHRAVLRDARGLLRDLRGTTEVLRRAASTSTCSGGRKPFKC</sequence>
<proteinExistence type="predicted"/>
<evidence type="ECO:0000313" key="1">
    <source>
        <dbReference type="EMBL" id="CAH1259268.1"/>
    </source>
</evidence>
<dbReference type="Proteomes" id="UP000838412">
    <property type="component" value="Chromosome 3"/>
</dbReference>
<dbReference type="OrthoDB" id="10038649at2759"/>
<dbReference type="EMBL" id="OV696688">
    <property type="protein sequence ID" value="CAH1259268.1"/>
    <property type="molecule type" value="Genomic_DNA"/>
</dbReference>
<protein>
    <submittedName>
        <fullName evidence="1">Hypp2215 protein</fullName>
    </submittedName>
</protein>
<accession>A0A8J9ZSB4</accession>
<reference evidence="1" key="1">
    <citation type="submission" date="2022-01" db="EMBL/GenBank/DDBJ databases">
        <authorList>
            <person name="Braso-Vives M."/>
        </authorList>
    </citation>
    <scope>NUCLEOTIDE SEQUENCE</scope>
</reference>
<name>A0A8J9ZSB4_BRALA</name>
<keyword evidence="2" id="KW-1185">Reference proteome</keyword>